<dbReference type="Pfam" id="PF22422">
    <property type="entry name" value="MGH1-like_GH"/>
    <property type="match status" value="1"/>
</dbReference>
<dbReference type="RefSeq" id="WP_107034930.1">
    <property type="nucleotide sequence ID" value="NZ_CAOXDM010000056.1"/>
</dbReference>
<dbReference type="PANTHER" id="PTHR23403">
    <property type="entry name" value="TREHALASE"/>
    <property type="match status" value="1"/>
</dbReference>
<dbReference type="GO" id="GO:0005993">
    <property type="term" value="P:trehalose catabolic process"/>
    <property type="evidence" value="ECO:0007669"/>
    <property type="project" value="TreeGrafter"/>
</dbReference>
<dbReference type="InterPro" id="IPR054491">
    <property type="entry name" value="MGH1-like_GH"/>
</dbReference>
<dbReference type="EMBL" id="PUBV01000002">
    <property type="protein sequence ID" value="PWB09308.1"/>
    <property type="molecule type" value="Genomic_DNA"/>
</dbReference>
<dbReference type="Proteomes" id="UP000244925">
    <property type="component" value="Unassembled WGS sequence"/>
</dbReference>
<dbReference type="InterPro" id="IPR008928">
    <property type="entry name" value="6-hairpin_glycosidase_sf"/>
</dbReference>
<feature type="domain" description="Mannosylglycerate hydrolase MGH1-like glycoside hydrolase" evidence="2">
    <location>
        <begin position="237"/>
        <end position="413"/>
    </location>
</feature>
<dbReference type="GO" id="GO:0004555">
    <property type="term" value="F:alpha,alpha-trehalase activity"/>
    <property type="evidence" value="ECO:0007669"/>
    <property type="project" value="InterPro"/>
</dbReference>
<gene>
    <name evidence="3" type="ORF">C5O25_01280</name>
</gene>
<dbReference type="GeneID" id="93425402"/>
<dbReference type="InterPro" id="IPR012341">
    <property type="entry name" value="6hp_glycosidase-like_sf"/>
</dbReference>
<name>A0A2V1IW75_9BACT</name>
<comment type="caution">
    <text evidence="3">The sequence shown here is derived from an EMBL/GenBank/DDBJ whole genome shotgun (WGS) entry which is preliminary data.</text>
</comment>
<evidence type="ECO:0000313" key="3">
    <source>
        <dbReference type="EMBL" id="PWB09308.1"/>
    </source>
</evidence>
<accession>A0A2V1IW75</accession>
<evidence type="ECO:0000256" key="1">
    <source>
        <dbReference type="SAM" id="SignalP"/>
    </source>
</evidence>
<feature type="chain" id="PRO_5016172488" description="Mannosylglycerate hydrolase MGH1-like glycoside hydrolase domain-containing protein" evidence="1">
    <location>
        <begin position="20"/>
        <end position="516"/>
    </location>
</feature>
<keyword evidence="4" id="KW-1185">Reference proteome</keyword>
<keyword evidence="1" id="KW-0732">Signal</keyword>
<sequence length="516" mass="58346">MIRSSILRFVAMTFFGVFASVASAQWNTVPPDAVVPDWRSEVPIAVHPDTSLVNLYERAWEIASGRVRRGPEGMVASPYLDENCYDDQIWIWDGCFMVMFSKYAPNAFPGKETLMNYYAPIHDGAPSPLRIHLRDNPPLFAWVEKENYLFTGDTAQIDMVVRDKRYLQKHYDYFNSLQCGERNDELSTQPIRITVRRDSLGEIIGYSWHGGASGMDNTPRGRDCGGYQGALWIDAISQQALAATNIAELCRLRGDTAQASAWQKEFERLRKVVNDRYWDERDGYYYDVNLATGEPSRVMTPASFWAMLAGIPDSTQASRMVERLRSEAFMGGERPWNSLSRSDQDFDSVTGNYWRGGIWLPIVYMGSKALERYGYCELADSLAERVVRMQARIYEQTEPHTIWECYSPVADGPSTEHGHRVRQEFCGWSALGPISLFIENIMGFRKADALSRTLTWDIKASNGTHGLRRLRFGDVETSLVYDAPTNSIAVSANRPYTLVARGRSIPVAAGESTISL</sequence>
<dbReference type="AlphaFoldDB" id="A0A2V1IW75"/>
<dbReference type="PANTHER" id="PTHR23403:SF1">
    <property type="entry name" value="TREHALASE"/>
    <property type="match status" value="1"/>
</dbReference>
<proteinExistence type="predicted"/>
<evidence type="ECO:0000313" key="4">
    <source>
        <dbReference type="Proteomes" id="UP000244925"/>
    </source>
</evidence>
<dbReference type="InterPro" id="IPR001661">
    <property type="entry name" value="Glyco_hydro_37"/>
</dbReference>
<evidence type="ECO:0000259" key="2">
    <source>
        <dbReference type="Pfam" id="PF22422"/>
    </source>
</evidence>
<dbReference type="SUPFAM" id="SSF48208">
    <property type="entry name" value="Six-hairpin glycosidases"/>
    <property type="match status" value="1"/>
</dbReference>
<reference evidence="4" key="1">
    <citation type="submission" date="2018-02" db="EMBL/GenBank/DDBJ databases">
        <authorList>
            <person name="Clavel T."/>
            <person name="Strowig T."/>
        </authorList>
    </citation>
    <scope>NUCLEOTIDE SEQUENCE [LARGE SCALE GENOMIC DNA]</scope>
    <source>
        <strain evidence="4">DSM 100764</strain>
    </source>
</reference>
<dbReference type="Gene3D" id="1.50.10.10">
    <property type="match status" value="1"/>
</dbReference>
<protein>
    <recommendedName>
        <fullName evidence="2">Mannosylglycerate hydrolase MGH1-like glycoside hydrolase domain-containing protein</fullName>
    </recommendedName>
</protein>
<feature type="signal peptide" evidence="1">
    <location>
        <begin position="1"/>
        <end position="19"/>
    </location>
</feature>
<organism evidence="3 4">
    <name type="scientific">Paramuribaculum intestinale</name>
    <dbReference type="NCBI Taxonomy" id="2094151"/>
    <lineage>
        <taxon>Bacteria</taxon>
        <taxon>Pseudomonadati</taxon>
        <taxon>Bacteroidota</taxon>
        <taxon>Bacteroidia</taxon>
        <taxon>Bacteroidales</taxon>
        <taxon>Muribaculaceae</taxon>
        <taxon>Paramuribaculum</taxon>
    </lineage>
</organism>